<evidence type="ECO:0000313" key="11">
    <source>
        <dbReference type="Proteomes" id="UP000665020"/>
    </source>
</evidence>
<keyword evidence="3 7" id="KW-0812">Transmembrane</keyword>
<keyword evidence="5" id="KW-0560">Oxidoreductase</keyword>
<feature type="transmembrane region" description="Helical" evidence="8">
    <location>
        <begin position="318"/>
        <end position="344"/>
    </location>
</feature>
<comment type="subcellular location">
    <subcellularLocation>
        <location evidence="1">Cell membrane</location>
        <topology evidence="1">Multi-pass membrane protein</topology>
    </subcellularLocation>
    <subcellularLocation>
        <location evidence="7">Membrane</location>
        <topology evidence="7">Multi-pass membrane protein</topology>
    </subcellularLocation>
</comment>
<feature type="transmembrane region" description="Helical" evidence="8">
    <location>
        <begin position="279"/>
        <end position="298"/>
    </location>
</feature>
<dbReference type="InterPro" id="IPR001750">
    <property type="entry name" value="ND/Mrp_TM"/>
</dbReference>
<dbReference type="RefSeq" id="WP_230867311.1">
    <property type="nucleotide sequence ID" value="NZ_CP046640.1"/>
</dbReference>
<feature type="transmembrane region" description="Helical" evidence="8">
    <location>
        <begin position="458"/>
        <end position="475"/>
    </location>
</feature>
<sequence length="480" mass="55120">MSEIIKMNFKIDNLNLIFGITGILLTALTMSLARLSIKTKRKEYYLLNFIYILSFLIVIFSRRWLILLIGWEMVSVSTSLMLLWKGRGLAGQYFIVQFLGSSILLYAILLAINAGYSEIMPIKEVWLQNLLILGLGMKSAIFGLHFWLPPVHSQAPVPVSAVLSGWVVKLGFITYLKIIPEGSNLLLILGFLMVFYGGIKALLAIDYKVLLAYSSISQLGYIAIGIGSGVSYAYLGSILHIIAHGLAKTALFLTNGCLIEEYGSRCIYDFKDAWQRQTVSCLSIIISFSSLMGIPLLAGYNSKHLIKHGIDSGQFFSILLFISSLLTALYALRFLYWGIFRDLLARRQRESGRARNKYQLRKFEYLSLFIIIVLLLTVGFYGELIVKIIKDIDFRYNFKTGFLEVIFYLLPAVFILKVFNCFEIKKQQTPSLDILFNRVNRYLDKLGRYLYNLIYKDFQYQLLWIPLFLIFLLYWELVFH</sequence>
<evidence type="ECO:0000256" key="4">
    <source>
        <dbReference type="ARBA" id="ARBA00022989"/>
    </source>
</evidence>
<dbReference type="PANTHER" id="PTHR42682:SF4">
    <property type="entry name" value="NADH-UBIQUINONE_PLASTOQUINONE"/>
    <property type="match status" value="1"/>
</dbReference>
<feature type="transmembrane region" description="Helical" evidence="8">
    <location>
        <begin position="185"/>
        <end position="205"/>
    </location>
</feature>
<dbReference type="Pfam" id="PF00361">
    <property type="entry name" value="Proton_antipo_M"/>
    <property type="match status" value="1"/>
</dbReference>
<evidence type="ECO:0000313" key="10">
    <source>
        <dbReference type="EMBL" id="QTL98913.1"/>
    </source>
</evidence>
<dbReference type="GO" id="GO:0042773">
    <property type="term" value="P:ATP synthesis coupled electron transport"/>
    <property type="evidence" value="ECO:0007669"/>
    <property type="project" value="InterPro"/>
</dbReference>
<dbReference type="GO" id="GO:0008137">
    <property type="term" value="F:NADH dehydrogenase (ubiquinone) activity"/>
    <property type="evidence" value="ECO:0007669"/>
    <property type="project" value="InterPro"/>
</dbReference>
<dbReference type="InterPro" id="IPR003918">
    <property type="entry name" value="NADH_UbQ_OxRdtase"/>
</dbReference>
<feature type="transmembrane region" description="Helical" evidence="8">
    <location>
        <begin position="126"/>
        <end position="147"/>
    </location>
</feature>
<keyword evidence="11" id="KW-1185">Reference proteome</keyword>
<evidence type="ECO:0000256" key="5">
    <source>
        <dbReference type="ARBA" id="ARBA00023002"/>
    </source>
</evidence>
<dbReference type="PRINTS" id="PR01437">
    <property type="entry name" value="NUOXDRDTASE4"/>
</dbReference>
<organism evidence="10 11">
    <name type="scientific">Iocasia fonsfrigidae</name>
    <dbReference type="NCBI Taxonomy" id="2682810"/>
    <lineage>
        <taxon>Bacteria</taxon>
        <taxon>Bacillati</taxon>
        <taxon>Bacillota</taxon>
        <taxon>Clostridia</taxon>
        <taxon>Halanaerobiales</taxon>
        <taxon>Halanaerobiaceae</taxon>
        <taxon>Iocasia</taxon>
    </lineage>
</organism>
<keyword evidence="6 8" id="KW-0472">Membrane</keyword>
<dbReference type="Proteomes" id="UP000665020">
    <property type="component" value="Chromosome"/>
</dbReference>
<evidence type="ECO:0000256" key="7">
    <source>
        <dbReference type="RuleBase" id="RU000320"/>
    </source>
</evidence>
<keyword evidence="2" id="KW-1003">Cell membrane</keyword>
<protein>
    <submittedName>
        <fullName evidence="10">NADH-ubiquinone oxidoreductase</fullName>
    </submittedName>
</protein>
<proteinExistence type="predicted"/>
<dbReference type="KEGG" id="ifn:GM661_13545"/>
<feature type="transmembrane region" description="Helical" evidence="8">
    <location>
        <begin position="16"/>
        <end position="37"/>
    </location>
</feature>
<dbReference type="AlphaFoldDB" id="A0A8A7KAQ9"/>
<keyword evidence="4 8" id="KW-1133">Transmembrane helix</keyword>
<evidence type="ECO:0000256" key="1">
    <source>
        <dbReference type="ARBA" id="ARBA00004651"/>
    </source>
</evidence>
<dbReference type="InterPro" id="IPR052175">
    <property type="entry name" value="ComplexI-like_HydComp"/>
</dbReference>
<dbReference type="GO" id="GO:0016491">
    <property type="term" value="F:oxidoreductase activity"/>
    <property type="evidence" value="ECO:0007669"/>
    <property type="project" value="UniProtKB-KW"/>
</dbReference>
<dbReference type="EMBL" id="CP046640">
    <property type="protein sequence ID" value="QTL98913.1"/>
    <property type="molecule type" value="Genomic_DNA"/>
</dbReference>
<evidence type="ECO:0000256" key="2">
    <source>
        <dbReference type="ARBA" id="ARBA00022475"/>
    </source>
</evidence>
<accession>A0A8A7KAQ9</accession>
<evidence type="ECO:0000256" key="3">
    <source>
        <dbReference type="ARBA" id="ARBA00022692"/>
    </source>
</evidence>
<name>A0A8A7KAQ9_9FIRM</name>
<feature type="transmembrane region" description="Helical" evidence="8">
    <location>
        <begin position="365"/>
        <end position="389"/>
    </location>
</feature>
<dbReference type="PANTHER" id="PTHR42682">
    <property type="entry name" value="HYDROGENASE-4 COMPONENT F"/>
    <property type="match status" value="1"/>
</dbReference>
<evidence type="ECO:0000256" key="8">
    <source>
        <dbReference type="SAM" id="Phobius"/>
    </source>
</evidence>
<feature type="transmembrane region" description="Helical" evidence="8">
    <location>
        <begin position="49"/>
        <end position="71"/>
    </location>
</feature>
<feature type="transmembrane region" description="Helical" evidence="8">
    <location>
        <begin position="159"/>
        <end position="178"/>
    </location>
</feature>
<feature type="domain" description="NADH:quinone oxidoreductase/Mrp antiporter transmembrane" evidence="9">
    <location>
        <begin position="62"/>
        <end position="327"/>
    </location>
</feature>
<dbReference type="GO" id="GO:0005886">
    <property type="term" value="C:plasma membrane"/>
    <property type="evidence" value="ECO:0007669"/>
    <property type="project" value="UniProtKB-SubCell"/>
</dbReference>
<feature type="transmembrane region" description="Helical" evidence="8">
    <location>
        <begin position="211"/>
        <end position="235"/>
    </location>
</feature>
<feature type="transmembrane region" description="Helical" evidence="8">
    <location>
        <begin position="401"/>
        <end position="419"/>
    </location>
</feature>
<gene>
    <name evidence="10" type="ORF">GM661_13545</name>
</gene>
<feature type="transmembrane region" description="Helical" evidence="8">
    <location>
        <begin position="91"/>
        <end position="114"/>
    </location>
</feature>
<reference evidence="10" key="1">
    <citation type="submission" date="2019-12" db="EMBL/GenBank/DDBJ databases">
        <authorList>
            <person name="zhang j."/>
            <person name="sun C.M."/>
        </authorList>
    </citation>
    <scope>NUCLEOTIDE SEQUENCE</scope>
    <source>
        <strain evidence="10">NS-1</strain>
    </source>
</reference>
<evidence type="ECO:0000259" key="9">
    <source>
        <dbReference type="Pfam" id="PF00361"/>
    </source>
</evidence>
<evidence type="ECO:0000256" key="6">
    <source>
        <dbReference type="ARBA" id="ARBA00023136"/>
    </source>
</evidence>